<dbReference type="AlphaFoldDB" id="A0A0F6R2E0"/>
<dbReference type="EMBL" id="CP011312">
    <property type="protein sequence ID" value="AKE41588.1"/>
    <property type="molecule type" value="Genomic_DNA"/>
</dbReference>
<evidence type="ECO:0000256" key="2">
    <source>
        <dbReference type="ARBA" id="ARBA00007935"/>
    </source>
</evidence>
<evidence type="ECO:0000256" key="8">
    <source>
        <dbReference type="SAM" id="Phobius"/>
    </source>
</evidence>
<gene>
    <name evidence="9" type="ORF">UL82_07130</name>
</gene>
<dbReference type="PANTHER" id="PTHR30472:SF1">
    <property type="entry name" value="FE(3+) DICITRATE TRANSPORT SYSTEM PERMEASE PROTEIN FECC-RELATED"/>
    <property type="match status" value="1"/>
</dbReference>
<keyword evidence="6 8" id="KW-1133">Transmembrane helix</keyword>
<dbReference type="STRING" id="35755.UL82_07130"/>
<name>A0A0F6R2E0_9CORY</name>
<dbReference type="Gene3D" id="1.10.3470.10">
    <property type="entry name" value="ABC transporter involved in vitamin B12 uptake, BtuC"/>
    <property type="match status" value="1"/>
</dbReference>
<dbReference type="CDD" id="cd06550">
    <property type="entry name" value="TM_ABC_iron-siderophores_like"/>
    <property type="match status" value="1"/>
</dbReference>
<dbReference type="InterPro" id="IPR000522">
    <property type="entry name" value="ABC_transptr_permease_BtuC"/>
</dbReference>
<dbReference type="GO" id="GO:0033214">
    <property type="term" value="P:siderophore-iron import into cell"/>
    <property type="evidence" value="ECO:0007669"/>
    <property type="project" value="TreeGrafter"/>
</dbReference>
<comment type="subcellular location">
    <subcellularLocation>
        <location evidence="1">Cell membrane</location>
        <topology evidence="1">Multi-pass membrane protein</topology>
    </subcellularLocation>
</comment>
<organism evidence="9 10">
    <name type="scientific">Corynebacterium kutscheri</name>
    <dbReference type="NCBI Taxonomy" id="35755"/>
    <lineage>
        <taxon>Bacteria</taxon>
        <taxon>Bacillati</taxon>
        <taxon>Actinomycetota</taxon>
        <taxon>Actinomycetes</taxon>
        <taxon>Mycobacteriales</taxon>
        <taxon>Corynebacteriaceae</taxon>
        <taxon>Corynebacterium</taxon>
    </lineage>
</organism>
<feature type="transmembrane region" description="Helical" evidence="8">
    <location>
        <begin position="294"/>
        <end position="311"/>
    </location>
</feature>
<keyword evidence="3" id="KW-0813">Transport</keyword>
<dbReference type="Proteomes" id="UP000033457">
    <property type="component" value="Chromosome"/>
</dbReference>
<evidence type="ECO:0000313" key="10">
    <source>
        <dbReference type="Proteomes" id="UP000033457"/>
    </source>
</evidence>
<dbReference type="HOGENOM" id="CLU_013016_1_0_11"/>
<dbReference type="GO" id="GO:0005886">
    <property type="term" value="C:plasma membrane"/>
    <property type="evidence" value="ECO:0007669"/>
    <property type="project" value="UniProtKB-SubCell"/>
</dbReference>
<dbReference type="SUPFAM" id="SSF81345">
    <property type="entry name" value="ABC transporter involved in vitamin B12 uptake, BtuC"/>
    <property type="match status" value="1"/>
</dbReference>
<evidence type="ECO:0000256" key="7">
    <source>
        <dbReference type="ARBA" id="ARBA00023136"/>
    </source>
</evidence>
<accession>A0A0F6R2E0</accession>
<keyword evidence="7 8" id="KW-0472">Membrane</keyword>
<evidence type="ECO:0000256" key="4">
    <source>
        <dbReference type="ARBA" id="ARBA00022475"/>
    </source>
</evidence>
<dbReference type="Pfam" id="PF01032">
    <property type="entry name" value="FecCD"/>
    <property type="match status" value="1"/>
</dbReference>
<keyword evidence="10" id="KW-1185">Reference proteome</keyword>
<feature type="transmembrane region" description="Helical" evidence="8">
    <location>
        <begin position="46"/>
        <end position="65"/>
    </location>
</feature>
<feature type="transmembrane region" description="Helical" evidence="8">
    <location>
        <begin position="135"/>
        <end position="157"/>
    </location>
</feature>
<protein>
    <submittedName>
        <fullName evidence="9">ABC-type Fe3+-siderophore transport system, permease component</fullName>
    </submittedName>
</protein>
<proteinExistence type="inferred from homology"/>
<feature type="transmembrane region" description="Helical" evidence="8">
    <location>
        <begin position="104"/>
        <end position="123"/>
    </location>
</feature>
<evidence type="ECO:0000256" key="6">
    <source>
        <dbReference type="ARBA" id="ARBA00022989"/>
    </source>
</evidence>
<keyword evidence="5 8" id="KW-0812">Transmembrane</keyword>
<dbReference type="RefSeq" id="WP_197719653.1">
    <property type="nucleotide sequence ID" value="NZ_CP011312.1"/>
</dbReference>
<dbReference type="PANTHER" id="PTHR30472">
    <property type="entry name" value="FERRIC ENTEROBACTIN TRANSPORT SYSTEM PERMEASE PROTEIN"/>
    <property type="match status" value="1"/>
</dbReference>
<evidence type="ECO:0000313" key="9">
    <source>
        <dbReference type="EMBL" id="AKE41588.1"/>
    </source>
</evidence>
<sequence length="318" mass="33193">MIVLCGCIIGSFIFGSSNISFADVVHNLRYPDDSHDSYIINELRKTRTIIGLLVGFSLATAGAVMQAITRNPLADPGLLGVNSGASLAIVIGMLMGVGTSITSQVFLAFIGALCASIMVYVIGTLGYTDASPVRLILAGIAFSTTSGGIIGAVLIMNPHVFDAFRFWDVGALTRVDISLSALSIPIIIGTVIIAFIFPALSTLALGDDIAASLGTRVVLTRTLALIALTLLCATATAAAGPISFVGLMIPYCARVLMGESYGWIIISCALLGPILVLSADILGRVIIRPAEMQVGLLTAFVGAPVLLYLVITMKRETK</sequence>
<feature type="transmembrane region" description="Helical" evidence="8">
    <location>
        <begin position="77"/>
        <end position="98"/>
    </location>
</feature>
<evidence type="ECO:0000256" key="3">
    <source>
        <dbReference type="ARBA" id="ARBA00022448"/>
    </source>
</evidence>
<feature type="transmembrane region" description="Helical" evidence="8">
    <location>
        <begin position="177"/>
        <end position="201"/>
    </location>
</feature>
<dbReference type="FunFam" id="1.10.3470.10:FF:000001">
    <property type="entry name" value="Vitamin B12 ABC transporter permease BtuC"/>
    <property type="match status" value="1"/>
</dbReference>
<dbReference type="InterPro" id="IPR037294">
    <property type="entry name" value="ABC_BtuC-like"/>
</dbReference>
<dbReference type="KEGG" id="cku:UL82_07130"/>
<feature type="transmembrane region" description="Helical" evidence="8">
    <location>
        <begin position="261"/>
        <end position="282"/>
    </location>
</feature>
<dbReference type="GO" id="GO:0022857">
    <property type="term" value="F:transmembrane transporter activity"/>
    <property type="evidence" value="ECO:0007669"/>
    <property type="project" value="InterPro"/>
</dbReference>
<evidence type="ECO:0000256" key="5">
    <source>
        <dbReference type="ARBA" id="ARBA00022692"/>
    </source>
</evidence>
<comment type="similarity">
    <text evidence="2">Belongs to the binding-protein-dependent transport system permease family. FecCD subfamily.</text>
</comment>
<evidence type="ECO:0000256" key="1">
    <source>
        <dbReference type="ARBA" id="ARBA00004651"/>
    </source>
</evidence>
<keyword evidence="4" id="KW-1003">Cell membrane</keyword>
<feature type="transmembrane region" description="Helical" evidence="8">
    <location>
        <begin position="222"/>
        <end position="249"/>
    </location>
</feature>
<reference evidence="9 10" key="1">
    <citation type="journal article" date="2015" name="Genome Announc.">
        <title>Complete Genome Sequence of Corynebacterium kutscheri DSM 20755, a Corynebacterial Type Strain with Remarkably Low G+C Content of Chromosomal DNA.</title>
        <authorList>
            <person name="Ruckert C."/>
            <person name="Albersmeier A."/>
            <person name="Winkler A."/>
            <person name="Tauch A."/>
        </authorList>
    </citation>
    <scope>NUCLEOTIDE SEQUENCE [LARGE SCALE GENOMIC DNA]</scope>
    <source>
        <strain evidence="9 10">DSM 20755</strain>
    </source>
</reference>